<feature type="transmembrane region" description="Helical" evidence="1">
    <location>
        <begin position="205"/>
        <end position="231"/>
    </location>
</feature>
<feature type="transmembrane region" description="Helical" evidence="1">
    <location>
        <begin position="307"/>
        <end position="324"/>
    </location>
</feature>
<gene>
    <name evidence="3" type="ORF">I6M80_10350</name>
</gene>
<reference evidence="3 4" key="1">
    <citation type="submission" date="2020-11" db="EMBL/GenBank/DDBJ databases">
        <title>Enhanced detection system for hospital associated transmission using whole genome sequencing surveillance.</title>
        <authorList>
            <person name="Harrison L.H."/>
            <person name="Van Tyne D."/>
            <person name="Marsh J.W."/>
            <person name="Griffith M.P."/>
            <person name="Snyder D.J."/>
            <person name="Cooper V.S."/>
            <person name="Mustapha M."/>
        </authorList>
    </citation>
    <scope>NUCLEOTIDE SEQUENCE [LARGE SCALE GENOMIC DNA]</scope>
    <source>
        <strain evidence="3 4">CB00171</strain>
    </source>
</reference>
<dbReference type="Proteomes" id="UP001318920">
    <property type="component" value="Unassembled WGS sequence"/>
</dbReference>
<feature type="transmembrane region" description="Helical" evidence="1">
    <location>
        <begin position="252"/>
        <end position="269"/>
    </location>
</feature>
<accession>A0ABS1A4D4</accession>
<evidence type="ECO:0000313" key="4">
    <source>
        <dbReference type="Proteomes" id="UP001318920"/>
    </source>
</evidence>
<sequence length="377" mass="43247">MNLPFSFVLAFFCIIGALLAFSLPIFKFLDDDIQQNRANGLDGMRFYLASFVILHHMDCSYSYFTTGEWTPISQWLLTMGKYGVALFFMTTAYLFWGKVRDKKNIDWVTLYQKRFLRIAPLAFFCSFMGISILFIFTEKTTLTLTTISNILSWFDGSLWDNKPPVTTFQTPFIVLAGVTWTLKWEWMFYFSLPLLFILNKKPMELAIILFAFSFYLLPSFTNTAYLWSYFFAGMLCRELKERIILSRTNANYILITAILLTFLSAPTLYSPPETAFLAIIFFCIISGAELFGALTTKAAKRLGAISYSLYLTQGLVLFPVYNHLTSAKMMTTGPLLLSILVMTFFGICLLSTFTYHFIELPFIKKINNKSSAGLHKI</sequence>
<dbReference type="Pfam" id="PF01757">
    <property type="entry name" value="Acyl_transf_3"/>
    <property type="match status" value="1"/>
</dbReference>
<evidence type="ECO:0000313" key="3">
    <source>
        <dbReference type="EMBL" id="MBJ8390651.1"/>
    </source>
</evidence>
<dbReference type="InterPro" id="IPR050879">
    <property type="entry name" value="Acyltransferase_3"/>
</dbReference>
<feature type="transmembrane region" description="Helical" evidence="1">
    <location>
        <begin position="46"/>
        <end position="64"/>
    </location>
</feature>
<keyword evidence="1" id="KW-1133">Transmembrane helix</keyword>
<keyword evidence="4" id="KW-1185">Reference proteome</keyword>
<feature type="transmembrane region" description="Helical" evidence="1">
    <location>
        <begin position="275"/>
        <end position="295"/>
    </location>
</feature>
<dbReference type="EMBL" id="JADWNA010000006">
    <property type="protein sequence ID" value="MBJ8390651.1"/>
    <property type="molecule type" value="Genomic_DNA"/>
</dbReference>
<feature type="transmembrane region" description="Helical" evidence="1">
    <location>
        <begin position="336"/>
        <end position="358"/>
    </location>
</feature>
<dbReference type="PANTHER" id="PTHR23028">
    <property type="entry name" value="ACETYLTRANSFERASE"/>
    <property type="match status" value="1"/>
</dbReference>
<proteinExistence type="predicted"/>
<dbReference type="RefSeq" id="WP_199981121.1">
    <property type="nucleotide sequence ID" value="NZ_JADWNA010000006.1"/>
</dbReference>
<protein>
    <submittedName>
        <fullName evidence="3">Acyltransferase</fullName>
    </submittedName>
</protein>
<evidence type="ECO:0000259" key="2">
    <source>
        <dbReference type="Pfam" id="PF01757"/>
    </source>
</evidence>
<organism evidence="3 4">
    <name type="scientific">Citrobacter cronae</name>
    <dbReference type="NCBI Taxonomy" id="1748967"/>
    <lineage>
        <taxon>Bacteria</taxon>
        <taxon>Pseudomonadati</taxon>
        <taxon>Pseudomonadota</taxon>
        <taxon>Gammaproteobacteria</taxon>
        <taxon>Enterobacterales</taxon>
        <taxon>Enterobacteriaceae</taxon>
        <taxon>Citrobacter</taxon>
        <taxon>Citrobacter freundii complex</taxon>
    </lineage>
</organism>
<keyword evidence="3" id="KW-0808">Transferase</keyword>
<evidence type="ECO:0000256" key="1">
    <source>
        <dbReference type="SAM" id="Phobius"/>
    </source>
</evidence>
<keyword evidence="1" id="KW-0472">Membrane</keyword>
<keyword evidence="3" id="KW-0012">Acyltransferase</keyword>
<keyword evidence="1" id="KW-0812">Transmembrane</keyword>
<dbReference type="GO" id="GO:0016746">
    <property type="term" value="F:acyltransferase activity"/>
    <property type="evidence" value="ECO:0007669"/>
    <property type="project" value="UniProtKB-KW"/>
</dbReference>
<feature type="domain" description="Acyltransferase 3" evidence="2">
    <location>
        <begin position="40"/>
        <end position="350"/>
    </location>
</feature>
<comment type="caution">
    <text evidence="3">The sequence shown here is derived from an EMBL/GenBank/DDBJ whole genome shotgun (WGS) entry which is preliminary data.</text>
</comment>
<feature type="transmembrane region" description="Helical" evidence="1">
    <location>
        <begin position="6"/>
        <end position="26"/>
    </location>
</feature>
<name>A0ABS1A4D4_9ENTR</name>
<feature type="transmembrane region" description="Helical" evidence="1">
    <location>
        <begin position="115"/>
        <end position="136"/>
    </location>
</feature>
<feature type="transmembrane region" description="Helical" evidence="1">
    <location>
        <begin position="76"/>
        <end position="95"/>
    </location>
</feature>
<dbReference type="InterPro" id="IPR002656">
    <property type="entry name" value="Acyl_transf_3_dom"/>
</dbReference>
<dbReference type="PANTHER" id="PTHR23028:SF53">
    <property type="entry name" value="ACYL_TRANSF_3 DOMAIN-CONTAINING PROTEIN"/>
    <property type="match status" value="1"/>
</dbReference>